<dbReference type="PROSITE" id="PS50011">
    <property type="entry name" value="PROTEIN_KINASE_DOM"/>
    <property type="match status" value="1"/>
</dbReference>
<dbReference type="PROSITE" id="PS00109">
    <property type="entry name" value="PROTEIN_KINASE_TYR"/>
    <property type="match status" value="1"/>
</dbReference>
<feature type="repeat" description="WD" evidence="3">
    <location>
        <begin position="693"/>
        <end position="727"/>
    </location>
</feature>
<dbReference type="InterPro" id="IPR011009">
    <property type="entry name" value="Kinase-like_dom_sf"/>
</dbReference>
<dbReference type="SUPFAM" id="SSF50978">
    <property type="entry name" value="WD40 repeat-like"/>
    <property type="match status" value="1"/>
</dbReference>
<keyword evidence="5" id="KW-0472">Membrane</keyword>
<dbReference type="InterPro" id="IPR001680">
    <property type="entry name" value="WD40_rpt"/>
</dbReference>
<evidence type="ECO:0000259" key="6">
    <source>
        <dbReference type="PROSITE" id="PS50011"/>
    </source>
</evidence>
<dbReference type="CDD" id="cd00200">
    <property type="entry name" value="WD40"/>
    <property type="match status" value="1"/>
</dbReference>
<feature type="repeat" description="WD" evidence="3">
    <location>
        <begin position="447"/>
        <end position="478"/>
    </location>
</feature>
<dbReference type="EMBL" id="CAADFG010000025">
    <property type="protein sequence ID" value="VFJ90969.1"/>
    <property type="molecule type" value="Genomic_DNA"/>
</dbReference>
<feature type="repeat" description="WD" evidence="3">
    <location>
        <begin position="483"/>
        <end position="524"/>
    </location>
</feature>
<feature type="transmembrane region" description="Helical" evidence="5">
    <location>
        <begin position="365"/>
        <end position="389"/>
    </location>
</feature>
<dbReference type="InterPro" id="IPR000719">
    <property type="entry name" value="Prot_kinase_dom"/>
</dbReference>
<dbReference type="InterPro" id="IPR019775">
    <property type="entry name" value="WD40_repeat_CS"/>
</dbReference>
<dbReference type="GO" id="GO:0004713">
    <property type="term" value="F:protein tyrosine kinase activity"/>
    <property type="evidence" value="ECO:0007669"/>
    <property type="project" value="InterPro"/>
</dbReference>
<dbReference type="Gene3D" id="2.130.10.10">
    <property type="entry name" value="YVTN repeat-like/Quinoprotein amine dehydrogenase"/>
    <property type="match status" value="3"/>
</dbReference>
<feature type="repeat" description="WD" evidence="3">
    <location>
        <begin position="609"/>
        <end position="650"/>
    </location>
</feature>
<sequence length="727" mass="78967">MTRCPACFRQSAAHGTNAAPGTDACHCGWRADQAPVGNSRFLPLGTPLGESYVIGRVLGHGGLGVTYLAWDSGLDTRLAIKEFLPEGLAGRDPGTGHVLAHTGQEPLFQHALDRFREEAKTLARFQQYPGIVSVYRFLSANGTGYMAMEFVDGKTLGDHLAECGGRLDWRGAWALLTPVMDTLRQVHGAGLLHRDIAPDNLYLTFDNQVKLLDFGAAREIAGGGGAPRSLLPTKGPYAPEEQYRTRGEQGAWTDIYGLCATLYQCITGRLPDSAPDRGYADTLQPPAKLGVDISQAHQAVLMKGLALRAEDRWRTIGEMQRAWEKAEAAERPPVPLPEPPPSLPNMQAPGPWPPPNGKNDKLIRYGLWIAFLTLVFTILGVLITALMFINDPADRLTSPEDDQTMGTTPDGVFAHPTTPDYANWRELQRIQAHLGGSEGAICLDDCIRFSPDGSRVLTGSWDDTLKLWAVTGGRIGEAPIRTFKGHTSDVDAVAFSPDGRRVLSGNDDNTLRLWDAASGERLRTFKGHSGWVLSVAFSPDGQTVLSGNADRTLRLWDAASGERLRTFKGHYGLVLSVAFSPDGRRVLSGSWDHTLRLWDAASGEEIRTFRGHSGWVRSVAFSPDGRRVLSGSGDRTLRLWDAASGERLRTFKGHSGLVLSVAFSPDGRRVLSGSSDKTLRLWDAARGEEIRTLQGHSNPVRSVAFAPDGQRAVSGDSGGVMILWGAE</sequence>
<feature type="domain" description="Protein kinase" evidence="6">
    <location>
        <begin position="52"/>
        <end position="324"/>
    </location>
</feature>
<dbReference type="SUPFAM" id="SSF56112">
    <property type="entry name" value="Protein kinase-like (PK-like)"/>
    <property type="match status" value="1"/>
</dbReference>
<evidence type="ECO:0000256" key="3">
    <source>
        <dbReference type="PROSITE-ProRule" id="PRU00221"/>
    </source>
</evidence>
<evidence type="ECO:0000256" key="5">
    <source>
        <dbReference type="SAM" id="Phobius"/>
    </source>
</evidence>
<organism evidence="7">
    <name type="scientific">Candidatus Kentrum eta</name>
    <dbReference type="NCBI Taxonomy" id="2126337"/>
    <lineage>
        <taxon>Bacteria</taxon>
        <taxon>Pseudomonadati</taxon>
        <taxon>Pseudomonadota</taxon>
        <taxon>Gammaproteobacteria</taxon>
        <taxon>Candidatus Kentrum</taxon>
    </lineage>
</organism>
<dbReference type="InterPro" id="IPR020635">
    <property type="entry name" value="Tyr_kinase_cat_dom"/>
</dbReference>
<dbReference type="CDD" id="cd14014">
    <property type="entry name" value="STKc_PknB_like"/>
    <property type="match status" value="1"/>
</dbReference>
<accession>A0A450UEL8</accession>
<dbReference type="GO" id="GO:0005524">
    <property type="term" value="F:ATP binding"/>
    <property type="evidence" value="ECO:0007669"/>
    <property type="project" value="InterPro"/>
</dbReference>
<evidence type="ECO:0000256" key="2">
    <source>
        <dbReference type="ARBA" id="ARBA00022737"/>
    </source>
</evidence>
<dbReference type="SMART" id="SM00219">
    <property type="entry name" value="TyrKc"/>
    <property type="match status" value="1"/>
</dbReference>
<evidence type="ECO:0000313" key="7">
    <source>
        <dbReference type="EMBL" id="VFJ90969.1"/>
    </source>
</evidence>
<dbReference type="PANTHER" id="PTHR22847">
    <property type="entry name" value="WD40 REPEAT PROTEIN"/>
    <property type="match status" value="1"/>
</dbReference>
<protein>
    <submittedName>
        <fullName evidence="7">WD40 repeat</fullName>
    </submittedName>
</protein>
<feature type="compositionally biased region" description="Pro residues" evidence="4">
    <location>
        <begin position="332"/>
        <end position="343"/>
    </location>
</feature>
<feature type="repeat" description="WD" evidence="3">
    <location>
        <begin position="525"/>
        <end position="566"/>
    </location>
</feature>
<keyword evidence="1 3" id="KW-0853">WD repeat</keyword>
<dbReference type="Pfam" id="PF00400">
    <property type="entry name" value="WD40"/>
    <property type="match status" value="7"/>
</dbReference>
<dbReference type="PROSITE" id="PS00678">
    <property type="entry name" value="WD_REPEATS_1"/>
    <property type="match status" value="4"/>
</dbReference>
<dbReference type="Pfam" id="PF00069">
    <property type="entry name" value="Pkinase"/>
    <property type="match status" value="1"/>
</dbReference>
<dbReference type="PROSITE" id="PS50294">
    <property type="entry name" value="WD_REPEATS_REGION"/>
    <property type="match status" value="6"/>
</dbReference>
<dbReference type="AlphaFoldDB" id="A0A450UEL8"/>
<keyword evidence="5" id="KW-1133">Transmembrane helix</keyword>
<keyword evidence="2" id="KW-0677">Repeat</keyword>
<feature type="repeat" description="WD" evidence="3">
    <location>
        <begin position="651"/>
        <end position="692"/>
    </location>
</feature>
<evidence type="ECO:0000256" key="4">
    <source>
        <dbReference type="SAM" id="MobiDB-lite"/>
    </source>
</evidence>
<dbReference type="InterPro" id="IPR015943">
    <property type="entry name" value="WD40/YVTN_repeat-like_dom_sf"/>
</dbReference>
<dbReference type="InterPro" id="IPR020472">
    <property type="entry name" value="WD40_PAC1"/>
</dbReference>
<dbReference type="Gene3D" id="3.30.200.20">
    <property type="entry name" value="Phosphorylase Kinase, domain 1"/>
    <property type="match status" value="1"/>
</dbReference>
<dbReference type="Gene3D" id="1.10.510.10">
    <property type="entry name" value="Transferase(Phosphotransferase) domain 1"/>
    <property type="match status" value="1"/>
</dbReference>
<reference evidence="7" key="1">
    <citation type="submission" date="2019-02" db="EMBL/GenBank/DDBJ databases">
        <authorList>
            <person name="Gruber-Vodicka R. H."/>
            <person name="Seah K. B. B."/>
        </authorList>
    </citation>
    <scope>NUCLEOTIDE SEQUENCE</scope>
    <source>
        <strain evidence="8">BECK_SA2B12</strain>
        <strain evidence="7">BECK_SA2B15</strain>
    </source>
</reference>
<feature type="region of interest" description="Disordered" evidence="4">
    <location>
        <begin position="325"/>
        <end position="354"/>
    </location>
</feature>
<dbReference type="PRINTS" id="PR00320">
    <property type="entry name" value="GPROTEINBRPT"/>
</dbReference>
<dbReference type="PROSITE" id="PS50082">
    <property type="entry name" value="WD_REPEATS_2"/>
    <property type="match status" value="7"/>
</dbReference>
<name>A0A450UEL8_9GAMM</name>
<feature type="repeat" description="WD" evidence="3">
    <location>
        <begin position="567"/>
        <end position="608"/>
    </location>
</feature>
<dbReference type="EMBL" id="CAADFJ010000024">
    <property type="protein sequence ID" value="VFJ98725.1"/>
    <property type="molecule type" value="Genomic_DNA"/>
</dbReference>
<dbReference type="SMART" id="SM00320">
    <property type="entry name" value="WD40"/>
    <property type="match status" value="7"/>
</dbReference>
<dbReference type="InterPro" id="IPR008266">
    <property type="entry name" value="Tyr_kinase_AS"/>
</dbReference>
<evidence type="ECO:0000256" key="1">
    <source>
        <dbReference type="ARBA" id="ARBA00022574"/>
    </source>
</evidence>
<dbReference type="InterPro" id="IPR036322">
    <property type="entry name" value="WD40_repeat_dom_sf"/>
</dbReference>
<keyword evidence="5" id="KW-0812">Transmembrane</keyword>
<proteinExistence type="predicted"/>
<evidence type="ECO:0000313" key="8">
    <source>
        <dbReference type="EMBL" id="VFJ98725.1"/>
    </source>
</evidence>
<gene>
    <name evidence="7" type="ORF">BECKH772A_GA0070896_1002521</name>
    <name evidence="8" type="ORF">BECKH772C_GA0070978_1002421</name>
</gene>
<dbReference type="PANTHER" id="PTHR22847:SF637">
    <property type="entry name" value="WD REPEAT DOMAIN 5B"/>
    <property type="match status" value="1"/>
</dbReference>